<comment type="caution">
    <text evidence="1">The sequence shown here is derived from an EMBL/GenBank/DDBJ whole genome shotgun (WGS) entry which is preliminary data.</text>
</comment>
<accession>A0ACC4E765</accession>
<gene>
    <name evidence="1" type="ORF">ACCO45_000988</name>
</gene>
<keyword evidence="2" id="KW-1185">Reference proteome</keyword>
<organism evidence="1 2">
    <name type="scientific">Purpureocillium lilacinum</name>
    <name type="common">Paecilomyces lilacinus</name>
    <dbReference type="NCBI Taxonomy" id="33203"/>
    <lineage>
        <taxon>Eukaryota</taxon>
        <taxon>Fungi</taxon>
        <taxon>Dikarya</taxon>
        <taxon>Ascomycota</taxon>
        <taxon>Pezizomycotina</taxon>
        <taxon>Sordariomycetes</taxon>
        <taxon>Hypocreomycetidae</taxon>
        <taxon>Hypocreales</taxon>
        <taxon>Ophiocordycipitaceae</taxon>
        <taxon>Purpureocillium</taxon>
    </lineage>
</organism>
<reference evidence="1" key="1">
    <citation type="submission" date="2024-12" db="EMBL/GenBank/DDBJ databases">
        <title>Comparative genomics and development of molecular markers within Purpureocillium lilacinum and among Purpureocillium species.</title>
        <authorList>
            <person name="Yeh Z.-Y."/>
            <person name="Ni N.-T."/>
            <person name="Lo P.-H."/>
            <person name="Mushyakhwo K."/>
            <person name="Lin C.-F."/>
            <person name="Nai Y.-S."/>
        </authorList>
    </citation>
    <scope>NUCLEOTIDE SEQUENCE</scope>
    <source>
        <strain evidence="1">NCHU-NPUST-175</strain>
    </source>
</reference>
<protein>
    <submittedName>
        <fullName evidence="1">Uncharacterized protein</fullName>
    </submittedName>
</protein>
<evidence type="ECO:0000313" key="1">
    <source>
        <dbReference type="EMBL" id="KAL3963984.1"/>
    </source>
</evidence>
<proteinExistence type="predicted"/>
<name>A0ACC4E765_PURLI</name>
<sequence>MRARTYFSAQQPRCRKSHGRPEGPDLGRWGQIWVQKTHASGLALGKGHALSDGREPVARETVQRLVADISIQATSSARNLGSASREGLPGEASPNRNRRKQDGTGGLSRQVAVSSQK</sequence>
<evidence type="ECO:0000313" key="2">
    <source>
        <dbReference type="Proteomes" id="UP001638806"/>
    </source>
</evidence>
<dbReference type="EMBL" id="JBGNUJ010000002">
    <property type="protein sequence ID" value="KAL3963984.1"/>
    <property type="molecule type" value="Genomic_DNA"/>
</dbReference>
<dbReference type="Proteomes" id="UP001638806">
    <property type="component" value="Unassembled WGS sequence"/>
</dbReference>